<dbReference type="InterPro" id="IPR004638">
    <property type="entry name" value="EmrB-like"/>
</dbReference>
<feature type="transmembrane region" description="Helical" evidence="8">
    <location>
        <begin position="23"/>
        <end position="47"/>
    </location>
</feature>
<reference evidence="10" key="1">
    <citation type="submission" date="2021-02" db="EMBL/GenBank/DDBJ databases">
        <title>Thiocyanate and organic carbon inputs drive convergent selection for specific autotrophic Afipia and Thiobacillus strains within complex microbiomes.</title>
        <authorList>
            <person name="Huddy R.J."/>
            <person name="Sachdeva R."/>
            <person name="Kadzinga F."/>
            <person name="Kantor R.S."/>
            <person name="Harrison S.T.L."/>
            <person name="Banfield J.F."/>
        </authorList>
    </citation>
    <scope>NUCLEOTIDE SEQUENCE</scope>
    <source>
        <strain evidence="10">SCN18_13_7_16_R3_B_64_19</strain>
    </source>
</reference>
<evidence type="ECO:0000256" key="1">
    <source>
        <dbReference type="ARBA" id="ARBA00004651"/>
    </source>
</evidence>
<feature type="transmembrane region" description="Helical" evidence="8">
    <location>
        <begin position="375"/>
        <end position="395"/>
    </location>
</feature>
<feature type="transmembrane region" description="Helical" evidence="8">
    <location>
        <begin position="281"/>
        <end position="304"/>
    </location>
</feature>
<dbReference type="InterPro" id="IPR005829">
    <property type="entry name" value="Sugar_transporter_CS"/>
</dbReference>
<sequence length="462" mass="47505">MSPPEPLAETSTQITGGAVPSPLGLLLAVSLGLSMVQLDITVVNVALPQIHRELHTTLSGLQWVSDAYALSFSSLMLGAGELADLYGRKRVYTLGLVVFVLASLLCALSPSLAWLNAARVVQGVGAAALLPNSLAILRQAFVDARLRARAIGLWAGISGVALVAGPTLGGVLVDALGWRAIFWINLPVGLVALLLTARSVRESHGDTQRKLDAVGQVLATVSLAALLFALIEGHALGWAAPPILLAGGVTVLGGGLFVWWEGRVIQPLIPLTFFRLPAFTGANVAAGLMNFGVMGMLFAMSLFFQHVQGLSAAQAGVRLSVMFLPFVVLVSFGGRLVGRFGARWTSVAGLALMGVAYLGLVRVEAQTPFLAMAPWLLLAGLGLVPAMPAVVHAAIGAVPHERAGMASAVNNTARQAAGALGIALLGGFLHLHAGGMAGTGAALLGAALALLAGALIAAWTLR</sequence>
<comment type="subcellular location">
    <subcellularLocation>
        <location evidence="1">Cell membrane</location>
        <topology evidence="1">Multi-pass membrane protein</topology>
    </subcellularLocation>
</comment>
<dbReference type="NCBIfam" id="TIGR00711">
    <property type="entry name" value="efflux_EmrB"/>
    <property type="match status" value="1"/>
</dbReference>
<feature type="transmembrane region" description="Helical" evidence="8">
    <location>
        <begin position="180"/>
        <end position="201"/>
    </location>
</feature>
<dbReference type="Proteomes" id="UP000664800">
    <property type="component" value="Unassembled WGS sequence"/>
</dbReference>
<dbReference type="InterPro" id="IPR036259">
    <property type="entry name" value="MFS_trans_sf"/>
</dbReference>
<dbReference type="PANTHER" id="PTHR42718:SF9">
    <property type="entry name" value="MAJOR FACILITATOR SUPERFAMILY MULTIDRUG TRANSPORTER MFSC"/>
    <property type="match status" value="1"/>
</dbReference>
<dbReference type="PROSITE" id="PS50850">
    <property type="entry name" value="MFS"/>
    <property type="match status" value="1"/>
</dbReference>
<feature type="transmembrane region" description="Helical" evidence="8">
    <location>
        <begin position="150"/>
        <end position="168"/>
    </location>
</feature>
<evidence type="ECO:0000256" key="4">
    <source>
        <dbReference type="ARBA" id="ARBA00022475"/>
    </source>
</evidence>
<comment type="caution">
    <text evidence="10">The sequence shown here is derived from an EMBL/GenBank/DDBJ whole genome shotgun (WGS) entry which is preliminary data.</text>
</comment>
<feature type="transmembrane region" description="Helical" evidence="8">
    <location>
        <begin position="316"/>
        <end position="337"/>
    </location>
</feature>
<name>A0A8I1MYI8_THIA3</name>
<dbReference type="AlphaFoldDB" id="A0A8I1MYI8"/>
<dbReference type="SUPFAM" id="SSF103473">
    <property type="entry name" value="MFS general substrate transporter"/>
    <property type="match status" value="1"/>
</dbReference>
<dbReference type="Gene3D" id="1.20.1250.20">
    <property type="entry name" value="MFS general substrate transporter like domains"/>
    <property type="match status" value="1"/>
</dbReference>
<comment type="similarity">
    <text evidence="2">Belongs to the major facilitator superfamily. EmrB family.</text>
</comment>
<dbReference type="GO" id="GO:0005886">
    <property type="term" value="C:plasma membrane"/>
    <property type="evidence" value="ECO:0007669"/>
    <property type="project" value="UniProtKB-SubCell"/>
</dbReference>
<evidence type="ECO:0000313" key="10">
    <source>
        <dbReference type="EMBL" id="MBN8744658.1"/>
    </source>
</evidence>
<dbReference type="RefSeq" id="WP_112487966.1">
    <property type="nucleotide sequence ID" value="NZ_JAFKMR010000019.1"/>
</dbReference>
<feature type="transmembrane region" description="Helical" evidence="8">
    <location>
        <begin position="416"/>
        <end position="435"/>
    </location>
</feature>
<evidence type="ECO:0000313" key="11">
    <source>
        <dbReference type="Proteomes" id="UP000664800"/>
    </source>
</evidence>
<feature type="transmembrane region" description="Helical" evidence="8">
    <location>
        <begin position="213"/>
        <end position="231"/>
    </location>
</feature>
<feature type="transmembrane region" description="Helical" evidence="8">
    <location>
        <begin position="120"/>
        <end position="138"/>
    </location>
</feature>
<feature type="transmembrane region" description="Helical" evidence="8">
    <location>
        <begin position="441"/>
        <end position="461"/>
    </location>
</feature>
<dbReference type="PANTHER" id="PTHR42718">
    <property type="entry name" value="MAJOR FACILITATOR SUPERFAMILY MULTIDRUG TRANSPORTER MFSC"/>
    <property type="match status" value="1"/>
</dbReference>
<evidence type="ECO:0000256" key="7">
    <source>
        <dbReference type="ARBA" id="ARBA00023136"/>
    </source>
</evidence>
<keyword evidence="7 8" id="KW-0472">Membrane</keyword>
<gene>
    <name evidence="10" type="ORF">J0I24_10165</name>
</gene>
<feature type="transmembrane region" description="Helical" evidence="8">
    <location>
        <begin position="94"/>
        <end position="114"/>
    </location>
</feature>
<feature type="transmembrane region" description="Helical" evidence="8">
    <location>
        <begin position="344"/>
        <end position="363"/>
    </location>
</feature>
<evidence type="ECO:0000259" key="9">
    <source>
        <dbReference type="PROSITE" id="PS50850"/>
    </source>
</evidence>
<dbReference type="GO" id="GO:0022857">
    <property type="term" value="F:transmembrane transporter activity"/>
    <property type="evidence" value="ECO:0007669"/>
    <property type="project" value="InterPro"/>
</dbReference>
<accession>A0A8I1MYI8</accession>
<proteinExistence type="inferred from homology"/>
<dbReference type="InterPro" id="IPR020846">
    <property type="entry name" value="MFS_dom"/>
</dbReference>
<keyword evidence="4" id="KW-1003">Cell membrane</keyword>
<dbReference type="Gene3D" id="1.20.1720.10">
    <property type="entry name" value="Multidrug resistance protein D"/>
    <property type="match status" value="1"/>
</dbReference>
<dbReference type="InterPro" id="IPR011701">
    <property type="entry name" value="MFS"/>
</dbReference>
<dbReference type="PROSITE" id="PS00216">
    <property type="entry name" value="SUGAR_TRANSPORT_1"/>
    <property type="match status" value="1"/>
</dbReference>
<evidence type="ECO:0000256" key="2">
    <source>
        <dbReference type="ARBA" id="ARBA00008537"/>
    </source>
</evidence>
<keyword evidence="3" id="KW-0813">Transport</keyword>
<evidence type="ECO:0000256" key="3">
    <source>
        <dbReference type="ARBA" id="ARBA00022448"/>
    </source>
</evidence>
<dbReference type="Pfam" id="PF07690">
    <property type="entry name" value="MFS_1"/>
    <property type="match status" value="1"/>
</dbReference>
<organism evidence="10 11">
    <name type="scientific">Thiomonas arsenitoxydans (strain DSM 22701 / CIP 110005 / 3As)</name>
    <dbReference type="NCBI Taxonomy" id="426114"/>
    <lineage>
        <taxon>Bacteria</taxon>
        <taxon>Pseudomonadati</taxon>
        <taxon>Pseudomonadota</taxon>
        <taxon>Betaproteobacteria</taxon>
        <taxon>Burkholderiales</taxon>
        <taxon>Thiomonas</taxon>
    </lineage>
</organism>
<evidence type="ECO:0000256" key="8">
    <source>
        <dbReference type="SAM" id="Phobius"/>
    </source>
</evidence>
<dbReference type="EMBL" id="JAFKMR010000019">
    <property type="protein sequence ID" value="MBN8744658.1"/>
    <property type="molecule type" value="Genomic_DNA"/>
</dbReference>
<feature type="domain" description="Major facilitator superfamily (MFS) profile" evidence="9">
    <location>
        <begin position="25"/>
        <end position="462"/>
    </location>
</feature>
<dbReference type="CDD" id="cd17321">
    <property type="entry name" value="MFS_MMR_MDR_like"/>
    <property type="match status" value="1"/>
</dbReference>
<keyword evidence="5 8" id="KW-0812">Transmembrane</keyword>
<evidence type="ECO:0000256" key="6">
    <source>
        <dbReference type="ARBA" id="ARBA00022989"/>
    </source>
</evidence>
<keyword evidence="6 8" id="KW-1133">Transmembrane helix</keyword>
<evidence type="ECO:0000256" key="5">
    <source>
        <dbReference type="ARBA" id="ARBA00022692"/>
    </source>
</evidence>
<feature type="transmembrane region" description="Helical" evidence="8">
    <location>
        <begin position="243"/>
        <end position="260"/>
    </location>
</feature>
<protein>
    <submittedName>
        <fullName evidence="10">MFS transporter</fullName>
    </submittedName>
</protein>